<reference evidence="1" key="1">
    <citation type="journal article" date="2012" name="PLoS ONE">
        <title>Gene sets for utilization of primary and secondary nutrition supplies in the distal gut of endangered iberian lynx.</title>
        <authorList>
            <person name="Alcaide M."/>
            <person name="Messina E."/>
            <person name="Richter M."/>
            <person name="Bargiela R."/>
            <person name="Peplies J."/>
            <person name="Huws S.A."/>
            <person name="Newbold C.J."/>
            <person name="Golyshin P.N."/>
            <person name="Simon M.A."/>
            <person name="Lopez G."/>
            <person name="Yakimov M.M."/>
            <person name="Ferrer M."/>
        </authorList>
    </citation>
    <scope>NUCLEOTIDE SEQUENCE</scope>
</reference>
<gene>
    <name evidence="1" type="ORF">EVA_17657</name>
</gene>
<sequence>MYSFIVVLNIGKYILQLKTTDSGSALQTRSFNGKAWSSWSK</sequence>
<protein>
    <recommendedName>
        <fullName evidence="2">Secreted protein</fullName>
    </recommendedName>
</protein>
<proteinExistence type="predicted"/>
<accession>J9FIH7</accession>
<organism evidence="1">
    <name type="scientific">gut metagenome</name>
    <dbReference type="NCBI Taxonomy" id="749906"/>
    <lineage>
        <taxon>unclassified sequences</taxon>
        <taxon>metagenomes</taxon>
        <taxon>organismal metagenomes</taxon>
    </lineage>
</organism>
<evidence type="ECO:0008006" key="2">
    <source>
        <dbReference type="Google" id="ProtNLM"/>
    </source>
</evidence>
<name>J9FIH7_9ZZZZ</name>
<comment type="caution">
    <text evidence="1">The sequence shown here is derived from an EMBL/GenBank/DDBJ whole genome shotgun (WGS) entry which is preliminary data.</text>
</comment>
<evidence type="ECO:0000313" key="1">
    <source>
        <dbReference type="EMBL" id="EJW94238.1"/>
    </source>
</evidence>
<dbReference type="EMBL" id="AMCI01006487">
    <property type="protein sequence ID" value="EJW94238.1"/>
    <property type="molecule type" value="Genomic_DNA"/>
</dbReference>
<dbReference type="AlphaFoldDB" id="J9FIH7"/>